<feature type="compositionally biased region" description="Basic and acidic residues" evidence="2">
    <location>
        <begin position="141"/>
        <end position="153"/>
    </location>
</feature>
<organism evidence="3 4">
    <name type="scientific">Mizuhopecten yessoensis</name>
    <name type="common">Japanese scallop</name>
    <name type="synonym">Patinopecten yessoensis</name>
    <dbReference type="NCBI Taxonomy" id="6573"/>
    <lineage>
        <taxon>Eukaryota</taxon>
        <taxon>Metazoa</taxon>
        <taxon>Spiralia</taxon>
        <taxon>Lophotrochozoa</taxon>
        <taxon>Mollusca</taxon>
        <taxon>Bivalvia</taxon>
        <taxon>Autobranchia</taxon>
        <taxon>Pteriomorphia</taxon>
        <taxon>Pectinida</taxon>
        <taxon>Pectinoidea</taxon>
        <taxon>Pectinidae</taxon>
        <taxon>Mizuhopecten</taxon>
    </lineage>
</organism>
<dbReference type="Proteomes" id="UP000242188">
    <property type="component" value="Unassembled WGS sequence"/>
</dbReference>
<dbReference type="EMBL" id="NEDP02000155">
    <property type="protein sequence ID" value="OWF56552.1"/>
    <property type="molecule type" value="Genomic_DNA"/>
</dbReference>
<evidence type="ECO:0000256" key="1">
    <source>
        <dbReference type="ARBA" id="ARBA00022884"/>
    </source>
</evidence>
<feature type="compositionally biased region" description="Acidic residues" evidence="2">
    <location>
        <begin position="108"/>
        <end position="117"/>
    </location>
</feature>
<reference evidence="3 4" key="1">
    <citation type="journal article" date="2017" name="Nat. Ecol. Evol.">
        <title>Scallop genome provides insights into evolution of bilaterian karyotype and development.</title>
        <authorList>
            <person name="Wang S."/>
            <person name="Zhang J."/>
            <person name="Jiao W."/>
            <person name="Li J."/>
            <person name="Xun X."/>
            <person name="Sun Y."/>
            <person name="Guo X."/>
            <person name="Huan P."/>
            <person name="Dong B."/>
            <person name="Zhang L."/>
            <person name="Hu X."/>
            <person name="Sun X."/>
            <person name="Wang J."/>
            <person name="Zhao C."/>
            <person name="Wang Y."/>
            <person name="Wang D."/>
            <person name="Huang X."/>
            <person name="Wang R."/>
            <person name="Lv J."/>
            <person name="Li Y."/>
            <person name="Zhang Z."/>
            <person name="Liu B."/>
            <person name="Lu W."/>
            <person name="Hui Y."/>
            <person name="Liang J."/>
            <person name="Zhou Z."/>
            <person name="Hou R."/>
            <person name="Li X."/>
            <person name="Liu Y."/>
            <person name="Li H."/>
            <person name="Ning X."/>
            <person name="Lin Y."/>
            <person name="Zhao L."/>
            <person name="Xing Q."/>
            <person name="Dou J."/>
            <person name="Li Y."/>
            <person name="Mao J."/>
            <person name="Guo H."/>
            <person name="Dou H."/>
            <person name="Li T."/>
            <person name="Mu C."/>
            <person name="Jiang W."/>
            <person name="Fu Q."/>
            <person name="Fu X."/>
            <person name="Miao Y."/>
            <person name="Liu J."/>
            <person name="Yu Q."/>
            <person name="Li R."/>
            <person name="Liao H."/>
            <person name="Li X."/>
            <person name="Kong Y."/>
            <person name="Jiang Z."/>
            <person name="Chourrout D."/>
            <person name="Li R."/>
            <person name="Bao Z."/>
        </authorList>
    </citation>
    <scope>NUCLEOTIDE SEQUENCE [LARGE SCALE GENOMIC DNA]</scope>
    <source>
        <strain evidence="3 4">PY_sf001</strain>
    </source>
</reference>
<dbReference type="STRING" id="6573.A0A210R696"/>
<protein>
    <submittedName>
        <fullName evidence="3">Nucleolar protein 8</fullName>
    </submittedName>
</protein>
<feature type="region of interest" description="Disordered" evidence="2">
    <location>
        <begin position="722"/>
        <end position="779"/>
    </location>
</feature>
<comment type="caution">
    <text evidence="3">The sequence shown here is derived from an EMBL/GenBank/DDBJ whole genome shotgun (WGS) entry which is preliminary data.</text>
</comment>
<dbReference type="PANTHER" id="PTHR48029:SF1">
    <property type="entry name" value="NUCLEOLAR PROTEIN 8"/>
    <property type="match status" value="1"/>
</dbReference>
<feature type="compositionally biased region" description="Basic and acidic residues" evidence="2">
    <location>
        <begin position="175"/>
        <end position="190"/>
    </location>
</feature>
<feature type="compositionally biased region" description="Acidic residues" evidence="2">
    <location>
        <begin position="672"/>
        <end position="688"/>
    </location>
</feature>
<dbReference type="GO" id="GO:0003723">
    <property type="term" value="F:RNA binding"/>
    <property type="evidence" value="ECO:0007669"/>
    <property type="project" value="UniProtKB-KW"/>
</dbReference>
<feature type="region of interest" description="Disordered" evidence="2">
    <location>
        <begin position="815"/>
        <end position="883"/>
    </location>
</feature>
<feature type="compositionally biased region" description="Basic and acidic residues" evidence="2">
    <location>
        <begin position="279"/>
        <end position="289"/>
    </location>
</feature>
<keyword evidence="4" id="KW-1185">Reference proteome</keyword>
<dbReference type="AlphaFoldDB" id="A0A210R696"/>
<proteinExistence type="predicted"/>
<feature type="compositionally biased region" description="Acidic residues" evidence="2">
    <location>
        <begin position="848"/>
        <end position="862"/>
    </location>
</feature>
<feature type="region of interest" description="Disordered" evidence="2">
    <location>
        <begin position="664"/>
        <end position="690"/>
    </location>
</feature>
<feature type="compositionally biased region" description="Acidic residues" evidence="2">
    <location>
        <begin position="577"/>
        <end position="601"/>
    </location>
</feature>
<feature type="compositionally biased region" description="Acidic residues" evidence="2">
    <location>
        <begin position="624"/>
        <end position="635"/>
    </location>
</feature>
<evidence type="ECO:0000313" key="3">
    <source>
        <dbReference type="EMBL" id="OWF56552.1"/>
    </source>
</evidence>
<feature type="region of interest" description="Disordered" evidence="2">
    <location>
        <begin position="357"/>
        <end position="382"/>
    </location>
</feature>
<dbReference type="PANTHER" id="PTHR48029">
    <property type="entry name" value="NUCLEOLAR PROTEIN 8"/>
    <property type="match status" value="1"/>
</dbReference>
<feature type="compositionally biased region" description="Polar residues" evidence="2">
    <location>
        <begin position="230"/>
        <end position="240"/>
    </location>
</feature>
<feature type="region of interest" description="Disordered" evidence="2">
    <location>
        <begin position="929"/>
        <end position="950"/>
    </location>
</feature>
<feature type="compositionally biased region" description="Low complexity" evidence="2">
    <location>
        <begin position="204"/>
        <end position="220"/>
    </location>
</feature>
<feature type="compositionally biased region" description="Basic and acidic residues" evidence="2">
    <location>
        <begin position="444"/>
        <end position="520"/>
    </location>
</feature>
<feature type="compositionally biased region" description="Basic and acidic residues" evidence="2">
    <location>
        <begin position="746"/>
        <end position="765"/>
    </location>
</feature>
<feature type="compositionally biased region" description="Polar residues" evidence="2">
    <location>
        <begin position="559"/>
        <end position="569"/>
    </location>
</feature>
<accession>A0A210R696</accession>
<feature type="compositionally biased region" description="Polar residues" evidence="2">
    <location>
        <begin position="306"/>
        <end position="317"/>
    </location>
</feature>
<feature type="region of interest" description="Disordered" evidence="2">
    <location>
        <begin position="1"/>
        <end position="25"/>
    </location>
</feature>
<feature type="region of interest" description="Disordered" evidence="2">
    <location>
        <begin position="444"/>
        <end position="649"/>
    </location>
</feature>
<keyword evidence="1" id="KW-0694">RNA-binding</keyword>
<evidence type="ECO:0000256" key="2">
    <source>
        <dbReference type="SAM" id="MobiDB-lite"/>
    </source>
</evidence>
<feature type="compositionally biased region" description="Basic and acidic residues" evidence="2">
    <location>
        <begin position="249"/>
        <end position="267"/>
    </location>
</feature>
<feature type="region of interest" description="Disordered" evidence="2">
    <location>
        <begin position="103"/>
        <end position="342"/>
    </location>
</feature>
<dbReference type="OrthoDB" id="21643at2759"/>
<feature type="compositionally biased region" description="Low complexity" evidence="2">
    <location>
        <begin position="318"/>
        <end position="336"/>
    </location>
</feature>
<sequence>MTVDPSKFCHNSKRIKEDDMENSDTGVQNLTWKIDTKDSEVIKRRKGEFPAWKQKKKKQTADADMKLLANYYESFTKTNAENTSNNTDFEVVPKSFLKVPQKSSYFSEDSDSNEDSTENCKTSTPFPSPLPKLQQKATVKTGKDHSVKQRNDSTGKQTMLPDPKCTPIMKPLGKGQKDIGDKPVGNEDNSKSLSPCKKTVTLKNTSVKSVTSNISSASSSQKTVSRKSVPDQNSTSTSKMSKVLAEVEEQLHDQSLKPKGGQVEKTDFSNPSVNKSSNKRTDSFTEGKKSLTKKPKLQAFGGTRNLYDNPSSESQQKVESAAPTSTASPSSVSAPAEPHKEAMLGVKRTLFQTSMLKTAPEKEKEVQEDSDGESVSSTDTDVIIASAKKQRGGGTVMGYGSLETPVSLQASLADSVYSEFGGGLVDGEVSGQASWMEVHDNYEANDKISKEVKIRKGKQDQQEDSHAAGEDKDKRGAQERTENSASDTKENKGKTQDKVDQKRLAIEANRKKQESLRLKQVEYNARRSIIKRALSATDNTKRSNRIVFDSDGDDDTAQKPVTKTTASQQPDKKPWDLEDSDEGDDSEDDSSEEEESDEESDEKLQSVGASAAEKKEKMSLFEESSSEDDDSDEDAFENKPQFEGEVGSKLMKLQMKFSSDTRFKIDKRFVESDEEQDDGEGSNEEVEDEKMRNLKVLQEVVGVQVAVVTDKKDRLKKQFKDISALQYDPSREDHKNFEIQPTTDAGQKKNIVDKKNKSKKQKAEEGAETEEAEPLPVVSGEKFYEVSSALDNAFKTSDDNDSKTETGEFSLLAAFGRKVEDHDDAEEIHDEPTAPTNKWKGLNVQNSSDEEDLSDGSDEEKDTEGGGEGSKQEEKSVSVTKNKNDFFFTEDDERIKEGIASFCRQEDIEEIREHWQERRPDLIKAYHAKHKRAVRNKRALEKKKMTAKRQ</sequence>
<name>A0A210R696_MIZYE</name>
<evidence type="ECO:0000313" key="4">
    <source>
        <dbReference type="Proteomes" id="UP000242188"/>
    </source>
</evidence>
<gene>
    <name evidence="3" type="ORF">KP79_PYT12028</name>
</gene>